<keyword evidence="3" id="KW-1185">Reference proteome</keyword>
<organism evidence="2 3">
    <name type="scientific">Mugilogobius chulae</name>
    <name type="common">yellowstripe goby</name>
    <dbReference type="NCBI Taxonomy" id="88201"/>
    <lineage>
        <taxon>Eukaryota</taxon>
        <taxon>Metazoa</taxon>
        <taxon>Chordata</taxon>
        <taxon>Craniata</taxon>
        <taxon>Vertebrata</taxon>
        <taxon>Euteleostomi</taxon>
        <taxon>Actinopterygii</taxon>
        <taxon>Neopterygii</taxon>
        <taxon>Teleostei</taxon>
        <taxon>Neoteleostei</taxon>
        <taxon>Acanthomorphata</taxon>
        <taxon>Gobiaria</taxon>
        <taxon>Gobiiformes</taxon>
        <taxon>Gobioidei</taxon>
        <taxon>Gobiidae</taxon>
        <taxon>Gobionellinae</taxon>
        <taxon>Mugilogobius</taxon>
    </lineage>
</organism>
<dbReference type="PANTHER" id="PTHR36981:SF3">
    <property type="entry name" value="UBIQUITIN-LIKE PROTEASE FAMILY PROFILE DOMAIN-CONTAINING PROTEIN"/>
    <property type="match status" value="1"/>
</dbReference>
<evidence type="ECO:0000313" key="2">
    <source>
        <dbReference type="EMBL" id="KAK7880486.1"/>
    </source>
</evidence>
<proteinExistence type="predicted"/>
<dbReference type="AlphaFoldDB" id="A0AAW0MV24"/>
<accession>A0AAW0MV24</accession>
<comment type="caution">
    <text evidence="2">The sequence shown here is derived from an EMBL/GenBank/DDBJ whole genome shotgun (WGS) entry which is preliminary data.</text>
</comment>
<feature type="domain" description="P2X purinoreceptor 7 intracellular" evidence="1">
    <location>
        <begin position="83"/>
        <end position="147"/>
    </location>
</feature>
<dbReference type="EMBL" id="JBBPFD010000090">
    <property type="protein sequence ID" value="KAK7880486.1"/>
    <property type="molecule type" value="Genomic_DNA"/>
</dbReference>
<dbReference type="Proteomes" id="UP001460270">
    <property type="component" value="Unassembled WGS sequence"/>
</dbReference>
<sequence length="171" mass="19110">MKEAVEEAMKEAVEGVGVKAVMKAVVKTKQSKLTGSESSSKKPKGSEENIMKDWQLLSSMSLIDLRSLTQHLLERQPGLIFDVLEAQATAVQPTAPSSVQPVLSWCKCINCEKMPTTRERKCCTQEPPFCVSTLPHFSHYCLDPRYLTGSIRRTSQLWVKPVSLEEQETVV</sequence>
<evidence type="ECO:0000313" key="3">
    <source>
        <dbReference type="Proteomes" id="UP001460270"/>
    </source>
</evidence>
<gene>
    <name evidence="2" type="ORF">WMY93_032868</name>
</gene>
<protein>
    <recommendedName>
        <fullName evidence="1">P2X purinoreceptor 7 intracellular domain-containing protein</fullName>
    </recommendedName>
</protein>
<reference evidence="3" key="1">
    <citation type="submission" date="2024-04" db="EMBL/GenBank/DDBJ databases">
        <title>Salinicola lusitanus LLJ914,a marine bacterium isolated from the Okinawa Trough.</title>
        <authorList>
            <person name="Li J."/>
        </authorList>
    </citation>
    <scope>NUCLEOTIDE SEQUENCE [LARGE SCALE GENOMIC DNA]</scope>
</reference>
<dbReference type="PANTHER" id="PTHR36981">
    <property type="entry name" value="ZGC:195170"/>
    <property type="match status" value="1"/>
</dbReference>
<dbReference type="Pfam" id="PF20478">
    <property type="entry name" value="P2RX7_C"/>
    <property type="match status" value="1"/>
</dbReference>
<evidence type="ECO:0000259" key="1">
    <source>
        <dbReference type="Pfam" id="PF20478"/>
    </source>
</evidence>
<dbReference type="InterPro" id="IPR046815">
    <property type="entry name" value="P2RX7_C"/>
</dbReference>
<name>A0AAW0MV24_9GOBI</name>